<evidence type="ECO:0000313" key="9">
    <source>
        <dbReference type="Proteomes" id="UP000623129"/>
    </source>
</evidence>
<evidence type="ECO:0000259" key="7">
    <source>
        <dbReference type="PROSITE" id="PS51745"/>
    </source>
</evidence>
<dbReference type="Pfam" id="PF00564">
    <property type="entry name" value="PB1"/>
    <property type="match status" value="1"/>
</dbReference>
<accession>A0A833QLT8</accession>
<gene>
    <name evidence="8" type="ORF">FCM35_KLT14375</name>
</gene>
<feature type="region of interest" description="Disordered" evidence="5">
    <location>
        <begin position="31"/>
        <end position="95"/>
    </location>
</feature>
<evidence type="ECO:0000256" key="3">
    <source>
        <dbReference type="ARBA" id="ARBA00023163"/>
    </source>
</evidence>
<evidence type="ECO:0000256" key="2">
    <source>
        <dbReference type="ARBA" id="ARBA00023125"/>
    </source>
</evidence>
<dbReference type="PANTHER" id="PTHR32002">
    <property type="entry name" value="PROTEIN NLP8"/>
    <property type="match status" value="1"/>
</dbReference>
<dbReference type="InterPro" id="IPR053793">
    <property type="entry name" value="PB1-like"/>
</dbReference>
<dbReference type="Proteomes" id="UP000623129">
    <property type="component" value="Unassembled WGS sequence"/>
</dbReference>
<name>A0A833QLT8_9POAL</name>
<dbReference type="CDD" id="cd06407">
    <property type="entry name" value="PB1_NLP"/>
    <property type="match status" value="1"/>
</dbReference>
<dbReference type="InterPro" id="IPR003035">
    <property type="entry name" value="RWP-RK_dom"/>
</dbReference>
<organism evidence="8 9">
    <name type="scientific">Carex littledalei</name>
    <dbReference type="NCBI Taxonomy" id="544730"/>
    <lineage>
        <taxon>Eukaryota</taxon>
        <taxon>Viridiplantae</taxon>
        <taxon>Streptophyta</taxon>
        <taxon>Embryophyta</taxon>
        <taxon>Tracheophyta</taxon>
        <taxon>Spermatophyta</taxon>
        <taxon>Magnoliopsida</taxon>
        <taxon>Liliopsida</taxon>
        <taxon>Poales</taxon>
        <taxon>Cyperaceae</taxon>
        <taxon>Cyperoideae</taxon>
        <taxon>Cariceae</taxon>
        <taxon>Carex</taxon>
        <taxon>Carex subgen. Euthyceras</taxon>
    </lineage>
</organism>
<keyword evidence="3" id="KW-0804">Transcription</keyword>
<keyword evidence="4" id="KW-0539">Nucleus</keyword>
<dbReference type="SMART" id="SM00666">
    <property type="entry name" value="PB1"/>
    <property type="match status" value="1"/>
</dbReference>
<dbReference type="InterPro" id="IPR045012">
    <property type="entry name" value="NLP"/>
</dbReference>
<dbReference type="InterPro" id="IPR034891">
    <property type="entry name" value="PB1_NLP"/>
</dbReference>
<dbReference type="SUPFAM" id="SSF54277">
    <property type="entry name" value="CAD &amp; PB1 domains"/>
    <property type="match status" value="1"/>
</dbReference>
<proteinExistence type="predicted"/>
<dbReference type="EMBL" id="SWLB01000027">
    <property type="protein sequence ID" value="KAF3321122.1"/>
    <property type="molecule type" value="Genomic_DNA"/>
</dbReference>
<evidence type="ECO:0000256" key="4">
    <source>
        <dbReference type="ARBA" id="ARBA00023242"/>
    </source>
</evidence>
<dbReference type="PANTHER" id="PTHR32002:SF44">
    <property type="entry name" value="PROTEIN NLP4"/>
    <property type="match status" value="1"/>
</dbReference>
<protein>
    <submittedName>
        <fullName evidence="8">Protein NLP1-like isoform X2</fullName>
    </submittedName>
</protein>
<keyword evidence="2" id="KW-0238">DNA-binding</keyword>
<keyword evidence="1" id="KW-0805">Transcription regulation</keyword>
<dbReference type="OrthoDB" id="6270329at2759"/>
<dbReference type="GO" id="GO:0003677">
    <property type="term" value="F:DNA binding"/>
    <property type="evidence" value="ECO:0007669"/>
    <property type="project" value="UniProtKB-KW"/>
</dbReference>
<evidence type="ECO:0000256" key="5">
    <source>
        <dbReference type="SAM" id="MobiDB-lite"/>
    </source>
</evidence>
<evidence type="ECO:0000256" key="1">
    <source>
        <dbReference type="ARBA" id="ARBA00023015"/>
    </source>
</evidence>
<feature type="compositionally biased region" description="Low complexity" evidence="5">
    <location>
        <begin position="74"/>
        <end position="85"/>
    </location>
</feature>
<feature type="compositionally biased region" description="Low complexity" evidence="5">
    <location>
        <begin position="652"/>
        <end position="669"/>
    </location>
</feature>
<feature type="domain" description="RWP-RK" evidence="6">
    <location>
        <begin position="527"/>
        <end position="608"/>
    </location>
</feature>
<dbReference type="Pfam" id="PF02042">
    <property type="entry name" value="RWP-RK"/>
    <property type="match status" value="1"/>
</dbReference>
<dbReference type="AlphaFoldDB" id="A0A833QLT8"/>
<evidence type="ECO:0000259" key="6">
    <source>
        <dbReference type="PROSITE" id="PS51519"/>
    </source>
</evidence>
<dbReference type="InterPro" id="IPR000270">
    <property type="entry name" value="PB1_dom"/>
</dbReference>
<feature type="domain" description="PB1" evidence="7">
    <location>
        <begin position="734"/>
        <end position="817"/>
    </location>
</feature>
<dbReference type="GO" id="GO:0003700">
    <property type="term" value="F:DNA-binding transcription factor activity"/>
    <property type="evidence" value="ECO:0007669"/>
    <property type="project" value="InterPro"/>
</dbReference>
<dbReference type="InterPro" id="IPR055081">
    <property type="entry name" value="NLP1-9_GAF"/>
</dbReference>
<reference evidence="8" key="1">
    <citation type="submission" date="2020-01" db="EMBL/GenBank/DDBJ databases">
        <title>Genome sequence of Kobresia littledalei, the first chromosome-level genome in the family Cyperaceae.</title>
        <authorList>
            <person name="Qu G."/>
        </authorList>
    </citation>
    <scope>NUCLEOTIDE SEQUENCE</scope>
    <source>
        <strain evidence="8">C.B.Clarke</strain>
        <tissue evidence="8">Leaf</tissue>
    </source>
</reference>
<dbReference type="PROSITE" id="PS51519">
    <property type="entry name" value="RWP_RK"/>
    <property type="match status" value="1"/>
</dbReference>
<dbReference type="PROSITE" id="PS51745">
    <property type="entry name" value="PB1"/>
    <property type="match status" value="1"/>
</dbReference>
<dbReference type="Gene3D" id="3.10.20.90">
    <property type="entry name" value="Phosphatidylinositol 3-kinase Catalytic Subunit, Chain A, domain 1"/>
    <property type="match status" value="1"/>
</dbReference>
<dbReference type="Pfam" id="PF22922">
    <property type="entry name" value="GAF_NLP"/>
    <property type="match status" value="2"/>
</dbReference>
<evidence type="ECO:0000313" key="8">
    <source>
        <dbReference type="EMBL" id="KAF3321122.1"/>
    </source>
</evidence>
<comment type="caution">
    <text evidence="8">The sequence shown here is derived from an EMBL/GenBank/DDBJ whole genome shotgun (WGS) entry which is preliminary data.</text>
</comment>
<sequence length="826" mass="91759">MESSTSGSADRGTYTSPFPINILADIPDIMPDFDPLDELMSSFDGQDPNPFPLPSLSPAIEFLDDTKNDPREQPQPQNQNQNQTQLAFTQPPGPVTSIRDRLSCALKYIMESQPGRELLVQIWVPTTIGDQKVLTTIGQPYTLDSSSSRLVKYRLVSKDFYFSADERSEQALGLPGRVFVGRIPEWTPDVRLFREFEYPRVDHARSFDIKGSIALPIFARGNRSCLGVIELVTTTRKINYGSEIESICNALQAVDLKSSEVQMIPWLKLTDTSYQSALPDIRTVLRSVCETHNLPLAQTWIPCIQQGKSGPRHLDENYTCCISTVDSASFVQDETFLPFHQSCSDHHLLKGEGVAGRAFLTNKPYFSPEVASYSKVEYPLAHYAKLFNLHGAVAVRLRHISTGRVDFVLEFFLPVDVTNLELQRSMLNSLSVTIQQACHGLRGVTQKEMEEEGNFGNYSGGSDSFRASVMEGPLKDGKEVLSGMAGWDSSGDRISLSELAFGKDLSVKEEVDLRVQVIGEPGFLNNGGGTEKKRTKVEKSVSLEELRKHFAGSLKDAAKNLGVCPTTLKRICRQHGITRWPSRKIKKVSHSLQKLQMVIDSVHGPEGGVQLSSLYDNITKSVWSEKDLKESTSSSAEKQKETLDGNITCRNSASNSSSSCSQSSSSSLSYPTCTNPLNITNMEENNTPISKQEVSLEENKILSTQANLVENNTPVLRPVTLEVSSEKQNNKHDSIKVKVIYGEEKVIIRLHSDMGFDGLKQEVAKRFGLADPGLFDLKYLDDESEWVLLTCDDDWHECLDVYKISSSHAIRISVFPGSQSQGFISV</sequence>
<feature type="region of interest" description="Disordered" evidence="5">
    <location>
        <begin position="626"/>
        <end position="670"/>
    </location>
</feature>
<keyword evidence="9" id="KW-1185">Reference proteome</keyword>